<feature type="non-terminal residue" evidence="3">
    <location>
        <position position="596"/>
    </location>
</feature>
<evidence type="ECO:0000259" key="2">
    <source>
        <dbReference type="Pfam" id="PF13843"/>
    </source>
</evidence>
<feature type="compositionally biased region" description="Polar residues" evidence="1">
    <location>
        <begin position="405"/>
        <end position="423"/>
    </location>
</feature>
<feature type="compositionally biased region" description="Acidic residues" evidence="1">
    <location>
        <begin position="483"/>
        <end position="492"/>
    </location>
</feature>
<feature type="compositionally biased region" description="Low complexity" evidence="1">
    <location>
        <begin position="430"/>
        <end position="440"/>
    </location>
</feature>
<accession>W2W7V7</accession>
<dbReference type="Proteomes" id="UP000018958">
    <property type="component" value="Unassembled WGS sequence"/>
</dbReference>
<dbReference type="InterPro" id="IPR029526">
    <property type="entry name" value="PGBD"/>
</dbReference>
<protein>
    <recommendedName>
        <fullName evidence="2">PiggyBac transposable element-derived protein domain-containing protein</fullName>
    </recommendedName>
</protein>
<feature type="compositionally biased region" description="Polar residues" evidence="1">
    <location>
        <begin position="353"/>
        <end position="366"/>
    </location>
</feature>
<feature type="compositionally biased region" description="Polar residues" evidence="1">
    <location>
        <begin position="586"/>
        <end position="596"/>
    </location>
</feature>
<dbReference type="OrthoDB" id="146234at2759"/>
<dbReference type="PANTHER" id="PTHR46599">
    <property type="entry name" value="PIGGYBAC TRANSPOSABLE ELEMENT-DERIVED PROTEIN 4"/>
    <property type="match status" value="1"/>
</dbReference>
<feature type="region of interest" description="Disordered" evidence="1">
    <location>
        <begin position="353"/>
        <end position="379"/>
    </location>
</feature>
<sequence>MHATPLCYTSTNDFVTDMPAAAVPDAADTVPDITDIAIPDVEDTTPEPVPEATTTSAEVTTDDEEKWYYFDERHGGQFQVDAAPLYDGPSGPTKAALAYAENPLSIFYFFLPKELWRRIAAETNKYRLDSVDEVAQGMRRRALEKRLTTPSTTVLSVEEYRVKLRRKNSIQPHDINRHLLWQSRQGRNCSSSDAVVVNLQHVLQGQSAQRLIFTDNYYSSSIPLSHKLLAMGTCTWELFVVIARGVVPPSRVHCSELDGQQAVSRVLCPQLVKYYHAAMGRVDVHNQLRLQRYSIQRSIRMRKYYKSLFIGLVDIAMVNAFIVHKLAMRKLQKPVSTHAVFMRRLHADLLGQTEEQPSPSTTSNTALHRPPTGGSSDCSTSLFGHKKTWWKNKFGKGDTCALAPKSNTTSGDTPTPQSKTENTQLEEDASGSSDSSSLEGTKIPNKQTGSSTSESSEAASGSEASESGSSGDISELENLLSESSDDASESEDPLSSSSSDSSEMKGSSIDDSFSLSGSQLDALLSSLGGSSLGDLSGSGLDALLASMSGSGQDETLSGSSNNDSGSPSASVTPQRRRKHLQLLHRSQATQAVTSPI</sequence>
<evidence type="ECO:0000313" key="4">
    <source>
        <dbReference type="Proteomes" id="UP000018958"/>
    </source>
</evidence>
<dbReference type="PANTHER" id="PTHR46599:SF3">
    <property type="entry name" value="PIGGYBAC TRANSPOSABLE ELEMENT-DERIVED PROTEIN 4"/>
    <property type="match status" value="1"/>
</dbReference>
<organism evidence="3 4">
    <name type="scientific">Phytophthora nicotianae CJ01A1</name>
    <dbReference type="NCBI Taxonomy" id="1317063"/>
    <lineage>
        <taxon>Eukaryota</taxon>
        <taxon>Sar</taxon>
        <taxon>Stramenopiles</taxon>
        <taxon>Oomycota</taxon>
        <taxon>Peronosporomycetes</taxon>
        <taxon>Peronosporales</taxon>
        <taxon>Peronosporaceae</taxon>
        <taxon>Phytophthora</taxon>
    </lineage>
</organism>
<evidence type="ECO:0000256" key="1">
    <source>
        <dbReference type="SAM" id="MobiDB-lite"/>
    </source>
</evidence>
<name>W2W7V7_PHYNI</name>
<gene>
    <name evidence="3" type="ORF">F441_17001</name>
</gene>
<dbReference type="Pfam" id="PF13843">
    <property type="entry name" value="DDE_Tnp_1_7"/>
    <property type="match status" value="1"/>
</dbReference>
<proteinExistence type="predicted"/>
<feature type="domain" description="PiggyBac transposable element-derived protein" evidence="2">
    <location>
        <begin position="265"/>
        <end position="321"/>
    </location>
</feature>
<comment type="caution">
    <text evidence="3">The sequence shown here is derived from an EMBL/GenBank/DDBJ whole genome shotgun (WGS) entry which is preliminary data.</text>
</comment>
<dbReference type="AlphaFoldDB" id="W2W7V7"/>
<reference evidence="3 4" key="1">
    <citation type="submission" date="2013-11" db="EMBL/GenBank/DDBJ databases">
        <title>The Genome Sequence of Phytophthora parasitica CJ01A1.</title>
        <authorList>
            <consortium name="The Broad Institute Genomics Platform"/>
            <person name="Russ C."/>
            <person name="Tyler B."/>
            <person name="Panabieres F."/>
            <person name="Shan W."/>
            <person name="Tripathy S."/>
            <person name="Grunwald N."/>
            <person name="Machado M."/>
            <person name="Johnson C.S."/>
            <person name="Walker B."/>
            <person name="Young S.K."/>
            <person name="Zeng Q."/>
            <person name="Gargeya S."/>
            <person name="Fitzgerald M."/>
            <person name="Haas B."/>
            <person name="Abouelleil A."/>
            <person name="Allen A.W."/>
            <person name="Alvarado L."/>
            <person name="Arachchi H.M."/>
            <person name="Berlin A.M."/>
            <person name="Chapman S.B."/>
            <person name="Gainer-Dewar J."/>
            <person name="Goldberg J."/>
            <person name="Griggs A."/>
            <person name="Gujja S."/>
            <person name="Hansen M."/>
            <person name="Howarth C."/>
            <person name="Imamovic A."/>
            <person name="Ireland A."/>
            <person name="Larimer J."/>
            <person name="McCowan C."/>
            <person name="Murphy C."/>
            <person name="Pearson M."/>
            <person name="Poon T.W."/>
            <person name="Priest M."/>
            <person name="Roberts A."/>
            <person name="Saif S."/>
            <person name="Shea T."/>
            <person name="Sisk P."/>
            <person name="Sykes S."/>
            <person name="Wortman J."/>
            <person name="Nusbaum C."/>
            <person name="Birren B."/>
        </authorList>
    </citation>
    <scope>NUCLEOTIDE SEQUENCE [LARGE SCALE GENOMIC DNA]</scope>
    <source>
        <strain evidence="3 4">CJ01A1</strain>
    </source>
</reference>
<evidence type="ECO:0000313" key="3">
    <source>
        <dbReference type="EMBL" id="ETP06637.1"/>
    </source>
</evidence>
<feature type="region of interest" description="Disordered" evidence="1">
    <location>
        <begin position="400"/>
        <end position="596"/>
    </location>
</feature>
<dbReference type="EMBL" id="ANIX01003410">
    <property type="protein sequence ID" value="ETP06637.1"/>
    <property type="molecule type" value="Genomic_DNA"/>
</dbReference>
<feature type="compositionally biased region" description="Low complexity" evidence="1">
    <location>
        <begin position="493"/>
        <end position="570"/>
    </location>
</feature>
<feature type="compositionally biased region" description="Low complexity" evidence="1">
    <location>
        <begin position="448"/>
        <end position="482"/>
    </location>
</feature>